<comment type="similarity">
    <text evidence="2">Belongs to the MgtC/SapB family.</text>
</comment>
<evidence type="ECO:0000313" key="9">
    <source>
        <dbReference type="EMBL" id="MBB5430007.1"/>
    </source>
</evidence>
<evidence type="ECO:0000256" key="3">
    <source>
        <dbReference type="ARBA" id="ARBA00022475"/>
    </source>
</evidence>
<evidence type="ECO:0000259" key="8">
    <source>
        <dbReference type="Pfam" id="PF02308"/>
    </source>
</evidence>
<sequence length="237" mass="24843">MLDFTGQGWEQVGALLVALLLCSLIGLERQLRQKAAGLRTHTLVGVGAALFMLVSKWGFTDVLLLDDVNLDPSRVASQIVSGIGFIGAGLIFVRRDTVRGLTTAATVWVVAAVGTAAGAGLWLLAAAVTGAHFLVAYAYPALTRRITRSAPYSTLFEVEYLDGRGALRSILSEATRRDYTVRDVRTSRGGAGPAGPASIDLSLLVVGRGEPSRLAAALAEVDGVLSVHTADPDDVEG</sequence>
<feature type="transmembrane region" description="Helical" evidence="7">
    <location>
        <begin position="40"/>
        <end position="59"/>
    </location>
</feature>
<comment type="caution">
    <text evidence="9">The sequence shown here is derived from an EMBL/GenBank/DDBJ whole genome shotgun (WGS) entry which is preliminary data.</text>
</comment>
<feature type="domain" description="MgtC/SapB/SrpB/YhiD N-terminal" evidence="8">
    <location>
        <begin position="15"/>
        <end position="144"/>
    </location>
</feature>
<dbReference type="InterPro" id="IPR003416">
    <property type="entry name" value="MgtC/SapB/SrpB/YhiD_fam"/>
</dbReference>
<evidence type="ECO:0000256" key="7">
    <source>
        <dbReference type="SAM" id="Phobius"/>
    </source>
</evidence>
<feature type="transmembrane region" description="Helical" evidence="7">
    <location>
        <begin position="12"/>
        <end position="28"/>
    </location>
</feature>
<keyword evidence="3" id="KW-1003">Cell membrane</keyword>
<protein>
    <submittedName>
        <fullName evidence="9">Putative Mg2+ transporter-C (MgtC) family protein</fullName>
    </submittedName>
</protein>
<reference evidence="9 10" key="1">
    <citation type="submission" date="2020-08" db="EMBL/GenBank/DDBJ databases">
        <title>Sequencing the genomes of 1000 actinobacteria strains.</title>
        <authorList>
            <person name="Klenk H.-P."/>
        </authorList>
    </citation>
    <scope>NUCLEOTIDE SEQUENCE [LARGE SCALE GENOMIC DNA]</scope>
    <source>
        <strain evidence="9 10">DSM 44551</strain>
    </source>
</reference>
<evidence type="ECO:0000256" key="6">
    <source>
        <dbReference type="ARBA" id="ARBA00023136"/>
    </source>
</evidence>
<dbReference type="GO" id="GO:0005886">
    <property type="term" value="C:plasma membrane"/>
    <property type="evidence" value="ECO:0007669"/>
    <property type="project" value="UniProtKB-SubCell"/>
</dbReference>
<keyword evidence="5 7" id="KW-1133">Transmembrane helix</keyword>
<evidence type="ECO:0000256" key="2">
    <source>
        <dbReference type="ARBA" id="ARBA00009298"/>
    </source>
</evidence>
<keyword evidence="10" id="KW-1185">Reference proteome</keyword>
<evidence type="ECO:0000256" key="5">
    <source>
        <dbReference type="ARBA" id="ARBA00022989"/>
    </source>
</evidence>
<dbReference type="RefSeq" id="WP_184387557.1">
    <property type="nucleotide sequence ID" value="NZ_BAAAJD010000177.1"/>
</dbReference>
<dbReference type="InterPro" id="IPR049177">
    <property type="entry name" value="MgtC_SapB_SrpB_YhiD_N"/>
</dbReference>
<keyword evidence="4 7" id="KW-0812">Transmembrane</keyword>
<feature type="transmembrane region" description="Helical" evidence="7">
    <location>
        <begin position="75"/>
        <end position="93"/>
    </location>
</feature>
<name>A0A7W8QGG5_9ACTN</name>
<accession>A0A7W8QGG5</accession>
<comment type="subcellular location">
    <subcellularLocation>
        <location evidence="1">Cell membrane</location>
        <topology evidence="1">Multi-pass membrane protein</topology>
    </subcellularLocation>
</comment>
<dbReference type="Pfam" id="PF02308">
    <property type="entry name" value="MgtC"/>
    <property type="match status" value="1"/>
</dbReference>
<dbReference type="PANTHER" id="PTHR33778">
    <property type="entry name" value="PROTEIN MGTC"/>
    <property type="match status" value="1"/>
</dbReference>
<gene>
    <name evidence="9" type="ORF">HDA36_000091</name>
</gene>
<dbReference type="PRINTS" id="PR01837">
    <property type="entry name" value="MGTCSAPBPROT"/>
</dbReference>
<evidence type="ECO:0000256" key="1">
    <source>
        <dbReference type="ARBA" id="ARBA00004651"/>
    </source>
</evidence>
<dbReference type="PANTHER" id="PTHR33778:SF1">
    <property type="entry name" value="MAGNESIUM TRANSPORTER YHID-RELATED"/>
    <property type="match status" value="1"/>
</dbReference>
<dbReference type="EMBL" id="JACHDB010000001">
    <property type="protein sequence ID" value="MBB5430007.1"/>
    <property type="molecule type" value="Genomic_DNA"/>
</dbReference>
<evidence type="ECO:0000313" key="10">
    <source>
        <dbReference type="Proteomes" id="UP000572635"/>
    </source>
</evidence>
<evidence type="ECO:0000256" key="4">
    <source>
        <dbReference type="ARBA" id="ARBA00022692"/>
    </source>
</evidence>
<dbReference type="Proteomes" id="UP000572635">
    <property type="component" value="Unassembled WGS sequence"/>
</dbReference>
<proteinExistence type="inferred from homology"/>
<organism evidence="9 10">
    <name type="scientific">Nocardiopsis composta</name>
    <dbReference type="NCBI Taxonomy" id="157465"/>
    <lineage>
        <taxon>Bacteria</taxon>
        <taxon>Bacillati</taxon>
        <taxon>Actinomycetota</taxon>
        <taxon>Actinomycetes</taxon>
        <taxon>Streptosporangiales</taxon>
        <taxon>Nocardiopsidaceae</taxon>
        <taxon>Nocardiopsis</taxon>
    </lineage>
</organism>
<dbReference type="AlphaFoldDB" id="A0A7W8QGG5"/>
<keyword evidence="6 7" id="KW-0472">Membrane</keyword>